<keyword evidence="1" id="KW-0436">Ligase</keyword>
<reference evidence="6" key="1">
    <citation type="journal article" date="2017" name="Nat. Microbiol.">
        <title>Global analysis of biosynthetic gene clusters reveals vast potential of secondary metabolite production in Penicillium species.</title>
        <authorList>
            <person name="Nielsen J.C."/>
            <person name="Grijseels S."/>
            <person name="Prigent S."/>
            <person name="Ji B."/>
            <person name="Dainat J."/>
            <person name="Nielsen K.F."/>
            <person name="Frisvad J.C."/>
            <person name="Workman M."/>
            <person name="Nielsen J."/>
        </authorList>
    </citation>
    <scope>NUCLEOTIDE SEQUENCE [LARGE SCALE GENOMIC DNA]</scope>
    <source>
        <strain evidence="6">IBT 24891</strain>
    </source>
</reference>
<dbReference type="Pfam" id="PF00120">
    <property type="entry name" value="Gln-synt_C"/>
    <property type="match status" value="1"/>
</dbReference>
<dbReference type="SUPFAM" id="SSF55931">
    <property type="entry name" value="Glutamine synthetase/guanido kinase"/>
    <property type="match status" value="1"/>
</dbReference>
<dbReference type="InterPro" id="IPR014746">
    <property type="entry name" value="Gln_synth/guanido_kin_cat_dom"/>
</dbReference>
<dbReference type="Gene3D" id="3.30.590.10">
    <property type="entry name" value="Glutamine synthetase/guanido kinase, catalytic domain"/>
    <property type="match status" value="1"/>
</dbReference>
<organism evidence="5 6">
    <name type="scientific">Penicillium steckii</name>
    <dbReference type="NCBI Taxonomy" id="303698"/>
    <lineage>
        <taxon>Eukaryota</taxon>
        <taxon>Fungi</taxon>
        <taxon>Dikarya</taxon>
        <taxon>Ascomycota</taxon>
        <taxon>Pezizomycotina</taxon>
        <taxon>Eurotiomycetes</taxon>
        <taxon>Eurotiomycetidae</taxon>
        <taxon>Eurotiales</taxon>
        <taxon>Aspergillaceae</taxon>
        <taxon>Penicillium</taxon>
    </lineage>
</organism>
<dbReference type="Proteomes" id="UP000191285">
    <property type="component" value="Unassembled WGS sequence"/>
</dbReference>
<sequence>MHLSTFSNLLESILEDGDIKYVWLQFMTYTGDNLVRMIPILKFIEMVKRNQPLPVPKVLFNIIPNNHLSEGGTLTGSVYLKPDPLSFHRRPGSNQTRAVVLPWWLDKDGLPVEQCVRSRLQRLTNEILKESGCTMLVGFEVELILMKCVTDNDKIYYEPMNTDHSWSTMTPSDETLLDFLEEVVASLQDIGIGVEQFHAELAPGQWEFVLPPETPLKAVDNLVAARQTIKGIARQHGLHATFHPRPIPETAGNGGHVHLSLNADEKVEGNIKKIESFFAGILDHFISISAFTLPHDVSYERVTDGIAAGGTHISWGWDNRETILRRITGNRFEVKMVDGLGNPYLSLCALLAAGLHGLITDVPLTAGPCESAPCSLSVAEKAALGIQSMMPKSIDESLDSLAKNTVLPQYMGSAIVSTYIDVKRGELGELRKMTPDEF</sequence>
<evidence type="ECO:0000313" key="5">
    <source>
        <dbReference type="EMBL" id="OQE23527.1"/>
    </source>
</evidence>
<feature type="domain" description="GS catalytic" evidence="4">
    <location>
        <begin position="116"/>
        <end position="438"/>
    </location>
</feature>
<proteinExistence type="inferred from homology"/>
<evidence type="ECO:0000256" key="2">
    <source>
        <dbReference type="PROSITE-ProRule" id="PRU01331"/>
    </source>
</evidence>
<dbReference type="OrthoDB" id="3364440at2759"/>
<dbReference type="PANTHER" id="PTHR43785">
    <property type="entry name" value="GAMMA-GLUTAMYLPUTRESCINE SYNTHETASE"/>
    <property type="match status" value="1"/>
</dbReference>
<dbReference type="EMBL" id="MLKD01000008">
    <property type="protein sequence ID" value="OQE23527.1"/>
    <property type="molecule type" value="Genomic_DNA"/>
</dbReference>
<comment type="caution">
    <text evidence="5">The sequence shown here is derived from an EMBL/GenBank/DDBJ whole genome shotgun (WGS) entry which is preliminary data.</text>
</comment>
<dbReference type="STRING" id="303698.A0A1V6TB39"/>
<comment type="similarity">
    <text evidence="2 3">Belongs to the glutamine synthetase family.</text>
</comment>
<protein>
    <recommendedName>
        <fullName evidence="4">GS catalytic domain-containing protein</fullName>
    </recommendedName>
</protein>
<gene>
    <name evidence="5" type="ORF">PENSTE_c008G01755</name>
</gene>
<dbReference type="SMART" id="SM01230">
    <property type="entry name" value="Gln-synt_C"/>
    <property type="match status" value="1"/>
</dbReference>
<dbReference type="AlphaFoldDB" id="A0A1V6TB39"/>
<dbReference type="PROSITE" id="PS51987">
    <property type="entry name" value="GS_CATALYTIC"/>
    <property type="match status" value="1"/>
</dbReference>
<keyword evidence="6" id="KW-1185">Reference proteome</keyword>
<dbReference type="GO" id="GO:0004356">
    <property type="term" value="F:glutamine synthetase activity"/>
    <property type="evidence" value="ECO:0007669"/>
    <property type="project" value="InterPro"/>
</dbReference>
<dbReference type="PANTHER" id="PTHR43785:SF2">
    <property type="entry name" value="TYPE-1 GLUTAMINE SYNTHETASE 1"/>
    <property type="match status" value="1"/>
</dbReference>
<evidence type="ECO:0000259" key="4">
    <source>
        <dbReference type="PROSITE" id="PS51987"/>
    </source>
</evidence>
<accession>A0A1V6TB39</accession>
<name>A0A1V6TB39_9EURO</name>
<evidence type="ECO:0000256" key="1">
    <source>
        <dbReference type="ARBA" id="ARBA00022598"/>
    </source>
</evidence>
<dbReference type="InterPro" id="IPR008146">
    <property type="entry name" value="Gln_synth_cat_dom"/>
</dbReference>
<evidence type="ECO:0000256" key="3">
    <source>
        <dbReference type="RuleBase" id="RU000384"/>
    </source>
</evidence>
<evidence type="ECO:0000313" key="6">
    <source>
        <dbReference type="Proteomes" id="UP000191285"/>
    </source>
</evidence>